<keyword evidence="2" id="KW-0732">Signal</keyword>
<feature type="region of interest" description="Disordered" evidence="1">
    <location>
        <begin position="192"/>
        <end position="213"/>
    </location>
</feature>
<feature type="signal peptide" evidence="2">
    <location>
        <begin position="1"/>
        <end position="37"/>
    </location>
</feature>
<dbReference type="RefSeq" id="WP_167225335.1">
    <property type="nucleotide sequence ID" value="NZ_JAAQPH010000009.1"/>
</dbReference>
<comment type="caution">
    <text evidence="3">The sequence shown here is derived from an EMBL/GenBank/DDBJ whole genome shotgun (WGS) entry which is preliminary data.</text>
</comment>
<dbReference type="AlphaFoldDB" id="A0A967EYB6"/>
<proteinExistence type="predicted"/>
<evidence type="ECO:0000313" key="3">
    <source>
        <dbReference type="EMBL" id="NIA69590.1"/>
    </source>
</evidence>
<evidence type="ECO:0000256" key="1">
    <source>
        <dbReference type="SAM" id="MobiDB-lite"/>
    </source>
</evidence>
<dbReference type="EMBL" id="JAAQPH010000009">
    <property type="protein sequence ID" value="NIA69590.1"/>
    <property type="molecule type" value="Genomic_DNA"/>
</dbReference>
<accession>A0A967EYB6</accession>
<gene>
    <name evidence="3" type="ORF">HBA54_13395</name>
</gene>
<sequence length="881" mass="92907">MFRRTDPGARCRDINCSTIRSRALQAASIFSAALAMAAPGQALADYGSALVTELDLAVIEVASDGQGYTTVSGSSPAINGMMRLSLDAHKYGKVKSWAAWPSIQDMAIQKKQFPEFKYSESYSIGDRPKTVGRDLPFSIPLQAYKAYAKDACNQLASRLRSKHGKTDEEIFAVDREIPVVVRGELTWEMSGLANDDPPPAPVPSGAGNPGGNSKVKPVTIVCQKTPLPQAPPTANDPVPQVQSVNLVVDGQGTPVGECRLILSGIVTTNLPNTQVKFRFRDQDGKESGVKTVVTGPNAWVKYGHIQTLPSGDLNTGEVRVIGVSEEFSSDWKNYKVDCRSPAVQLEVLATTEKVMHQGETCPASAKIYGVVKGRGDIAGAASLFADGKLKALKQYDLEDKETTVIEGDYDLDWQNAGASQQSVKFSMNVANNAGDLIGQLEVSETFECSQGVPDGLAGDIPLPKTVKLVVVPQGTVVQGDYVCPAEVRMIAGVVSGKDPLSGKVVYFVDALLNDEKDFSLGASQQQGVIVEHPLDWSGGGNGLLAKADAGNGDSPAGDGDSPPEQKLNFKVKVLNQLGFEIGAAQQMKTFACKKIATAGLDDGAPGGLATALPPKPNVFSVPVGEIQHNGNFCPARIQIYGTLKGRGAFAGSAGLVMNTATVLTKGVSIDDKETVNVAGVFDLTWKDSETQLLEFGIDLANANDDKVDSVYKTINLECRKPGVVGIGQGAGGYSSAKPKPTNSQQAGKPAAVGGLMLPQAPAFAIQAPKGNIKSGQIQLSGGKAGAKYVLRFYRKAGNGFKLIRSAKLPRAMTGPNASFDVKALTGGRNWRLEVCAAGQKGKKACKTTDFQLPLSKAPAGVKKTPKKPAKTKVFILPGMGG</sequence>
<dbReference type="Proteomes" id="UP000761264">
    <property type="component" value="Unassembled WGS sequence"/>
</dbReference>
<protein>
    <submittedName>
        <fullName evidence="3">Uncharacterized protein</fullName>
    </submittedName>
</protein>
<evidence type="ECO:0000313" key="4">
    <source>
        <dbReference type="Proteomes" id="UP000761264"/>
    </source>
</evidence>
<feature type="region of interest" description="Disordered" evidence="1">
    <location>
        <begin position="544"/>
        <end position="565"/>
    </location>
</feature>
<organism evidence="3 4">
    <name type="scientific">Pelagibius litoralis</name>
    <dbReference type="NCBI Taxonomy" id="374515"/>
    <lineage>
        <taxon>Bacteria</taxon>
        <taxon>Pseudomonadati</taxon>
        <taxon>Pseudomonadota</taxon>
        <taxon>Alphaproteobacteria</taxon>
        <taxon>Rhodospirillales</taxon>
        <taxon>Rhodovibrionaceae</taxon>
        <taxon>Pelagibius</taxon>
    </lineage>
</organism>
<reference evidence="3" key="1">
    <citation type="submission" date="2020-03" db="EMBL/GenBank/DDBJ databases">
        <title>Genome of Pelagibius litoralis DSM 21314T.</title>
        <authorList>
            <person name="Wang G."/>
        </authorList>
    </citation>
    <scope>NUCLEOTIDE SEQUENCE</scope>
    <source>
        <strain evidence="3">DSM 21314</strain>
    </source>
</reference>
<feature type="chain" id="PRO_5037339290" evidence="2">
    <location>
        <begin position="38"/>
        <end position="881"/>
    </location>
</feature>
<keyword evidence="4" id="KW-1185">Reference proteome</keyword>
<name>A0A967EYB6_9PROT</name>
<evidence type="ECO:0000256" key="2">
    <source>
        <dbReference type="SAM" id="SignalP"/>
    </source>
</evidence>